<organism evidence="1 2">
    <name type="scientific">Parvularcula maris</name>
    <dbReference type="NCBI Taxonomy" id="2965077"/>
    <lineage>
        <taxon>Bacteria</taxon>
        <taxon>Pseudomonadati</taxon>
        <taxon>Pseudomonadota</taxon>
        <taxon>Alphaproteobacteria</taxon>
        <taxon>Parvularculales</taxon>
        <taxon>Parvularculaceae</taxon>
        <taxon>Parvularcula</taxon>
    </lineage>
</organism>
<sequence length="83" mass="9365">MLTKCIDLENEIRGLFKAFGIKLPAPLKRRHFDEAVRETIEGDEALSFALLSVLEARGVLDRTFMERSGASPRRLGTTRPVFC</sequence>
<dbReference type="Proteomes" id="UP001142610">
    <property type="component" value="Unassembled WGS sequence"/>
</dbReference>
<evidence type="ECO:0000313" key="1">
    <source>
        <dbReference type="EMBL" id="MCQ8186080.1"/>
    </source>
</evidence>
<proteinExistence type="predicted"/>
<dbReference type="AlphaFoldDB" id="A0A9X2LAD2"/>
<evidence type="ECO:0000313" key="2">
    <source>
        <dbReference type="Proteomes" id="UP001142610"/>
    </source>
</evidence>
<keyword evidence="2" id="KW-1185">Reference proteome</keyword>
<accession>A0A9X2LAD2</accession>
<gene>
    <name evidence="1" type="ORF">NOG11_11840</name>
</gene>
<comment type="caution">
    <text evidence="1">The sequence shown here is derived from an EMBL/GenBank/DDBJ whole genome shotgun (WGS) entry which is preliminary data.</text>
</comment>
<name>A0A9X2LAD2_9PROT</name>
<dbReference type="EMBL" id="JANIBC010000011">
    <property type="protein sequence ID" value="MCQ8186080.1"/>
    <property type="molecule type" value="Genomic_DNA"/>
</dbReference>
<protein>
    <submittedName>
        <fullName evidence="1">Uncharacterized protein</fullName>
    </submittedName>
</protein>
<dbReference type="RefSeq" id="WP_256619975.1">
    <property type="nucleotide sequence ID" value="NZ_JANIBC010000011.1"/>
</dbReference>
<reference evidence="1" key="1">
    <citation type="submission" date="2022-07" db="EMBL/GenBank/DDBJ databases">
        <title>Parvularcula maris sp. nov., an algicidal bacterium isolated from seawater.</title>
        <authorList>
            <person name="Li F."/>
        </authorList>
    </citation>
    <scope>NUCLEOTIDE SEQUENCE</scope>
    <source>
        <strain evidence="1">BGMRC 0090</strain>
    </source>
</reference>